<dbReference type="GO" id="GO:0016818">
    <property type="term" value="F:hydrolase activity, acting on acid anhydrides, in phosphorus-containing anhydrides"/>
    <property type="evidence" value="ECO:0007669"/>
    <property type="project" value="InterPro"/>
</dbReference>
<keyword evidence="4" id="KW-0067">ATP-binding</keyword>
<evidence type="ECO:0000256" key="1">
    <source>
        <dbReference type="ARBA" id="ARBA00022485"/>
    </source>
</evidence>
<protein>
    <recommendedName>
        <fullName evidence="6">Helicase ATP-binding domain-containing protein</fullName>
    </recommendedName>
</protein>
<dbReference type="GO" id="GO:0009432">
    <property type="term" value="P:SOS response"/>
    <property type="evidence" value="ECO:0007669"/>
    <property type="project" value="TreeGrafter"/>
</dbReference>
<dbReference type="PANTHER" id="PTHR11472">
    <property type="entry name" value="DNA REPAIR DEAD HELICASE RAD3/XP-D SUBFAMILY MEMBER"/>
    <property type="match status" value="1"/>
</dbReference>
<dbReference type="GO" id="GO:0033677">
    <property type="term" value="F:DNA/RNA helicase activity"/>
    <property type="evidence" value="ECO:0007669"/>
    <property type="project" value="TreeGrafter"/>
</dbReference>
<feature type="domain" description="Helicase ATP-binding" evidence="6">
    <location>
        <begin position="15"/>
        <end position="331"/>
    </location>
</feature>
<dbReference type="SMART" id="SM00491">
    <property type="entry name" value="HELICc2"/>
    <property type="match status" value="1"/>
</dbReference>
<keyword evidence="3" id="KW-0378">Hydrolase</keyword>
<dbReference type="FunFam" id="3.40.50.300:FF:001058">
    <property type="entry name" value="ATP-dependent DNA helicase DinG"/>
    <property type="match status" value="1"/>
</dbReference>
<dbReference type="GO" id="GO:0003677">
    <property type="term" value="F:DNA binding"/>
    <property type="evidence" value="ECO:0007669"/>
    <property type="project" value="UniProtKB-KW"/>
</dbReference>
<dbReference type="InterPro" id="IPR039000">
    <property type="entry name" value="DinG_proteobact"/>
</dbReference>
<dbReference type="InterPro" id="IPR014001">
    <property type="entry name" value="Helicase_ATP-bd"/>
</dbReference>
<dbReference type="GO" id="GO:0003678">
    <property type="term" value="F:DNA helicase activity"/>
    <property type="evidence" value="ECO:0007669"/>
    <property type="project" value="InterPro"/>
</dbReference>
<dbReference type="GO" id="GO:0005524">
    <property type="term" value="F:ATP binding"/>
    <property type="evidence" value="ECO:0007669"/>
    <property type="project" value="UniProtKB-KW"/>
</dbReference>
<dbReference type="GO" id="GO:0051539">
    <property type="term" value="F:4 iron, 4 sulfur cluster binding"/>
    <property type="evidence" value="ECO:0007669"/>
    <property type="project" value="UniProtKB-KW"/>
</dbReference>
<keyword evidence="5" id="KW-0238">DNA-binding</keyword>
<dbReference type="EMBL" id="LAZR01000054">
    <property type="protein sequence ID" value="KKN98024.1"/>
    <property type="molecule type" value="Genomic_DNA"/>
</dbReference>
<dbReference type="FunFam" id="3.40.50.300:FF:000437">
    <property type="entry name" value="ATP-dependent DNA helicase DinG"/>
    <property type="match status" value="1"/>
</dbReference>
<dbReference type="HAMAP" id="MF_02205">
    <property type="entry name" value="DinG_proteobact"/>
    <property type="match status" value="1"/>
</dbReference>
<dbReference type="SUPFAM" id="SSF52540">
    <property type="entry name" value="P-loop containing nucleoside triphosphate hydrolases"/>
    <property type="match status" value="1"/>
</dbReference>
<evidence type="ECO:0000256" key="3">
    <source>
        <dbReference type="ARBA" id="ARBA00022801"/>
    </source>
</evidence>
<keyword evidence="1" id="KW-0408">Iron</keyword>
<comment type="caution">
    <text evidence="7">The sequence shown here is derived from an EMBL/GenBank/DDBJ whole genome shotgun (WGS) entry which is preliminary data.</text>
</comment>
<dbReference type="AlphaFoldDB" id="A0A0F9V205"/>
<evidence type="ECO:0000259" key="6">
    <source>
        <dbReference type="PROSITE" id="PS51193"/>
    </source>
</evidence>
<sequence>MLNDELKGQIQTAYRTFLENKSLKPRYGQRVMIAEVAKLFGGVTLDDDGHRDGDPAVAAIEAGTGTGKTVAYCLAAIPIAKYLGKPLVISTATVALQEQIVLKDLPDIQRNSGLQFGFSLAKGRGRYVCLSKLDNLLRENQSAADQQQIFADEGFNLDVDEAGLKLYTRMVEALGGNKWDGERDSWPEALEDQDWSRLTTDHIQCSNRRCGHFQQCVFYKAREGVQKVDVIVTNHDLVLADLALGGGAILPDPRDCLYIFDEAHHLPDKAISHFAHNTRLHATADWLEQLDKNLSKLLAQHPLPGELGRMLEKVPQEARELKPHQQFMQQAMGDVADFSSTEDLRGNVRPQHRFEHGVVPQELVDMGLELKAGFGRITDLLQRLVDMLKEAMDGETTIGVSESQAEEWYPLFGVLLARSEANWTLWTQFCLQDPEGKPPTARWLTLTETSDIEVHVSPILAADTLRQYLWHSAFAALATSATLTALGKFDRFSHRAGLPRSAVCTLAPSPFKHGEAGVLRVPNHGADPRDSAGHSASIIEHLPAILADERGSLVLYSSRKQMQEVYAGMPTAFRERILMQGDLSKQELIRQHRSRVDKDQPSVIFGLASFAEGVDLPGKYCEHVVIAKIPFAVPDDPVEAALAEWIEKNGGNPFMEIAVPDASLRLIQACGRLLRTEQDTGTITVLDRRLVTQRYGKAILKALPPFRQEID</sequence>
<keyword evidence="1" id="KW-0411">Iron-sulfur</keyword>
<dbReference type="InterPro" id="IPR006555">
    <property type="entry name" value="ATP-dep_Helicase_C"/>
</dbReference>
<accession>A0A0F9V205</accession>
<evidence type="ECO:0000313" key="7">
    <source>
        <dbReference type="EMBL" id="KKN98024.1"/>
    </source>
</evidence>
<evidence type="ECO:0000256" key="5">
    <source>
        <dbReference type="ARBA" id="ARBA00023125"/>
    </source>
</evidence>
<dbReference type="Gene3D" id="3.40.50.300">
    <property type="entry name" value="P-loop containing nucleotide triphosphate hydrolases"/>
    <property type="match status" value="2"/>
</dbReference>
<organism evidence="7">
    <name type="scientific">marine sediment metagenome</name>
    <dbReference type="NCBI Taxonomy" id="412755"/>
    <lineage>
        <taxon>unclassified sequences</taxon>
        <taxon>metagenomes</taxon>
        <taxon>ecological metagenomes</taxon>
    </lineage>
</organism>
<dbReference type="InterPro" id="IPR045028">
    <property type="entry name" value="DinG/Rad3-like"/>
</dbReference>
<dbReference type="NCBIfam" id="NF008729">
    <property type="entry name" value="PRK11747.1"/>
    <property type="match status" value="1"/>
</dbReference>
<dbReference type="SMART" id="SM00487">
    <property type="entry name" value="DEXDc"/>
    <property type="match status" value="1"/>
</dbReference>
<keyword evidence="1" id="KW-0004">4Fe-4S</keyword>
<evidence type="ECO:0000256" key="4">
    <source>
        <dbReference type="ARBA" id="ARBA00022840"/>
    </source>
</evidence>
<keyword evidence="1" id="KW-0479">Metal-binding</keyword>
<dbReference type="GO" id="GO:0006281">
    <property type="term" value="P:DNA repair"/>
    <property type="evidence" value="ECO:0007669"/>
    <property type="project" value="TreeGrafter"/>
</dbReference>
<evidence type="ECO:0000256" key="2">
    <source>
        <dbReference type="ARBA" id="ARBA00022741"/>
    </source>
</evidence>
<keyword evidence="2" id="KW-0547">Nucleotide-binding</keyword>
<proteinExistence type="inferred from homology"/>
<dbReference type="PROSITE" id="PS51193">
    <property type="entry name" value="HELICASE_ATP_BIND_2"/>
    <property type="match status" value="1"/>
</dbReference>
<dbReference type="InterPro" id="IPR014013">
    <property type="entry name" value="Helic_SF1/SF2_ATP-bd_DinG/Rad3"/>
</dbReference>
<gene>
    <name evidence="7" type="ORF">LCGC14_0152230</name>
</gene>
<dbReference type="Pfam" id="PF13307">
    <property type="entry name" value="Helicase_C_2"/>
    <property type="match status" value="1"/>
</dbReference>
<dbReference type="InterPro" id="IPR027417">
    <property type="entry name" value="P-loop_NTPase"/>
</dbReference>
<name>A0A0F9V205_9ZZZZ</name>
<reference evidence="7" key="1">
    <citation type="journal article" date="2015" name="Nature">
        <title>Complex archaea that bridge the gap between prokaryotes and eukaryotes.</title>
        <authorList>
            <person name="Spang A."/>
            <person name="Saw J.H."/>
            <person name="Jorgensen S.L."/>
            <person name="Zaremba-Niedzwiedzka K."/>
            <person name="Martijn J."/>
            <person name="Lind A.E."/>
            <person name="van Eijk R."/>
            <person name="Schleper C."/>
            <person name="Guy L."/>
            <person name="Ettema T.J."/>
        </authorList>
    </citation>
    <scope>NUCLEOTIDE SEQUENCE</scope>
</reference>
<dbReference type="PANTHER" id="PTHR11472:SF59">
    <property type="entry name" value="ATP-DEPENDENT DNA HELICASE DING"/>
    <property type="match status" value="1"/>
</dbReference>